<keyword evidence="1" id="KW-0472">Membrane</keyword>
<name>A0AAE9HHC9_9CAUD</name>
<dbReference type="EMBL" id="ON087563">
    <property type="protein sequence ID" value="UPU16030.1"/>
    <property type="molecule type" value="Genomic_DNA"/>
</dbReference>
<accession>A0AAE9HHC9</accession>
<evidence type="ECO:0000313" key="3">
    <source>
        <dbReference type="Proteomes" id="UP000830955"/>
    </source>
</evidence>
<feature type="transmembrane region" description="Helical" evidence="1">
    <location>
        <begin position="25"/>
        <end position="47"/>
    </location>
</feature>
<sequence length="49" mass="5699">MIAITLLSLLAAADCKRWALVDRIFFFAVLESVIEIWALVVYGWWLYHA</sequence>
<gene>
    <name evidence="2" type="ORF">OTAKU_00410</name>
</gene>
<proteinExistence type="predicted"/>
<dbReference type="Proteomes" id="UP000830955">
    <property type="component" value="Segment"/>
</dbReference>
<keyword evidence="1" id="KW-1133">Transmembrane helix</keyword>
<organism evidence="2 3">
    <name type="scientific">Serratia phage vB_SmaM-Otaku</name>
    <dbReference type="NCBI Taxonomy" id="2932867"/>
    <lineage>
        <taxon>Viruses</taxon>
        <taxon>Duplodnaviria</taxon>
        <taxon>Heunggongvirae</taxon>
        <taxon>Uroviricota</taxon>
        <taxon>Caudoviricetes</taxon>
        <taxon>Sarkviridae</taxon>
        <taxon>Otakuvirus</taxon>
        <taxon>Otakuvirus otaku</taxon>
    </lineage>
</organism>
<keyword evidence="1" id="KW-0812">Transmembrane</keyword>
<evidence type="ECO:0000313" key="2">
    <source>
        <dbReference type="EMBL" id="UPU16030.1"/>
    </source>
</evidence>
<reference evidence="2 3" key="1">
    <citation type="submission" date="2022-03" db="EMBL/GenBank/DDBJ databases">
        <authorList>
            <person name="Friedrich I."/>
            <person name="Schneider D."/>
            <person name="Poehlein A."/>
            <person name="Hertel R."/>
            <person name="Daniel R."/>
        </authorList>
    </citation>
    <scope>NUCLEOTIDE SEQUENCE [LARGE SCALE GENOMIC DNA]</scope>
</reference>
<keyword evidence="3" id="KW-1185">Reference proteome</keyword>
<protein>
    <submittedName>
        <fullName evidence="2">Uncharacterized protein</fullName>
    </submittedName>
</protein>
<evidence type="ECO:0000256" key="1">
    <source>
        <dbReference type="SAM" id="Phobius"/>
    </source>
</evidence>